<protein>
    <submittedName>
        <fullName evidence="3">DNA-binding PadR family transcriptional regulator</fullName>
    </submittedName>
</protein>
<dbReference type="Pfam" id="PF03551">
    <property type="entry name" value="PadR"/>
    <property type="match status" value="1"/>
</dbReference>
<evidence type="ECO:0000259" key="2">
    <source>
        <dbReference type="Pfam" id="PF10400"/>
    </source>
</evidence>
<sequence>MNTTKKFTGKRTLKYAILGLLSRQPMTGYDITCEFQQAIGQFWQAKHSQIYPELKKLLIENLISQQIEMKGELEKKCYQLTELGKQALEQWLCQLDEIESEKDVFALRLYFLHAMPKTQLSTLFTHQLEQKQARLAFLHQQLATHFSENFDVITLNDNDFAHYLVLSKAIAREQSYYDWLVRSWQKVLRRQA</sequence>
<dbReference type="EMBL" id="SMGJ01000004">
    <property type="protein sequence ID" value="TCK69659.1"/>
    <property type="molecule type" value="Genomic_DNA"/>
</dbReference>
<dbReference type="InterPro" id="IPR018309">
    <property type="entry name" value="Tscrpt_reg_PadR_C"/>
</dbReference>
<dbReference type="Gene3D" id="1.10.10.10">
    <property type="entry name" value="Winged helix-like DNA-binding domain superfamily/Winged helix DNA-binding domain"/>
    <property type="match status" value="1"/>
</dbReference>
<dbReference type="GO" id="GO:0003677">
    <property type="term" value="F:DNA binding"/>
    <property type="evidence" value="ECO:0007669"/>
    <property type="project" value="UniProtKB-KW"/>
</dbReference>
<dbReference type="Proteomes" id="UP000295496">
    <property type="component" value="Unassembled WGS sequence"/>
</dbReference>
<dbReference type="AlphaFoldDB" id="A0A4R1L037"/>
<dbReference type="InterPro" id="IPR005149">
    <property type="entry name" value="Tscrpt_reg_PadR_N"/>
</dbReference>
<evidence type="ECO:0000313" key="3">
    <source>
        <dbReference type="EMBL" id="TCK69659.1"/>
    </source>
</evidence>
<feature type="domain" description="Transcription regulator PadR C-terminal" evidence="2">
    <location>
        <begin position="102"/>
        <end position="180"/>
    </location>
</feature>
<dbReference type="OrthoDB" id="3186544at2"/>
<dbReference type="Pfam" id="PF10400">
    <property type="entry name" value="Vir_act_alpha_C"/>
    <property type="match status" value="1"/>
</dbReference>
<dbReference type="RefSeq" id="WP_132302185.1">
    <property type="nucleotide sequence ID" value="NZ_CP170642.1"/>
</dbReference>
<dbReference type="PANTHER" id="PTHR43252:SF6">
    <property type="entry name" value="NEGATIVE TRANSCRIPTION REGULATOR PADR"/>
    <property type="match status" value="1"/>
</dbReference>
<organism evidence="3 4">
    <name type="scientific">Lonepinella koalarum</name>
    <dbReference type="NCBI Taxonomy" id="53417"/>
    <lineage>
        <taxon>Bacteria</taxon>
        <taxon>Pseudomonadati</taxon>
        <taxon>Pseudomonadota</taxon>
        <taxon>Gammaproteobacteria</taxon>
        <taxon>Pasteurellales</taxon>
        <taxon>Pasteurellaceae</taxon>
        <taxon>Lonepinella</taxon>
    </lineage>
</organism>
<feature type="domain" description="Transcription regulator PadR N-terminal" evidence="1">
    <location>
        <begin position="17"/>
        <end position="90"/>
    </location>
</feature>
<evidence type="ECO:0000259" key="1">
    <source>
        <dbReference type="Pfam" id="PF03551"/>
    </source>
</evidence>
<dbReference type="InterPro" id="IPR036390">
    <property type="entry name" value="WH_DNA-bd_sf"/>
</dbReference>
<keyword evidence="4" id="KW-1185">Reference proteome</keyword>
<proteinExistence type="predicted"/>
<dbReference type="Gene3D" id="6.10.140.190">
    <property type="match status" value="1"/>
</dbReference>
<dbReference type="SUPFAM" id="SSF46785">
    <property type="entry name" value="Winged helix' DNA-binding domain"/>
    <property type="match status" value="1"/>
</dbReference>
<evidence type="ECO:0000313" key="4">
    <source>
        <dbReference type="Proteomes" id="UP000295496"/>
    </source>
</evidence>
<dbReference type="InterPro" id="IPR036388">
    <property type="entry name" value="WH-like_DNA-bd_sf"/>
</dbReference>
<keyword evidence="3" id="KW-0238">DNA-binding</keyword>
<reference evidence="3 4" key="1">
    <citation type="submission" date="2019-03" db="EMBL/GenBank/DDBJ databases">
        <title>Genomic Encyclopedia of Type Strains, Phase IV (KMG-IV): sequencing the most valuable type-strain genomes for metagenomic binning, comparative biology and taxonomic classification.</title>
        <authorList>
            <person name="Goeker M."/>
        </authorList>
    </citation>
    <scope>NUCLEOTIDE SEQUENCE [LARGE SCALE GENOMIC DNA]</scope>
    <source>
        <strain evidence="3 4">DSM 10053</strain>
    </source>
</reference>
<dbReference type="PANTHER" id="PTHR43252">
    <property type="entry name" value="TRANSCRIPTIONAL REGULATOR YQJI"/>
    <property type="match status" value="1"/>
</dbReference>
<gene>
    <name evidence="3" type="ORF">EV692_1585</name>
</gene>
<name>A0A4R1L037_9PAST</name>
<comment type="caution">
    <text evidence="3">The sequence shown here is derived from an EMBL/GenBank/DDBJ whole genome shotgun (WGS) entry which is preliminary data.</text>
</comment>
<accession>A0A4R1L037</accession>